<dbReference type="Proteomes" id="UP001285521">
    <property type="component" value="Unassembled WGS sequence"/>
</dbReference>
<name>A0ABU4SVZ6_9PSEU</name>
<accession>A0ABU4SVZ6</accession>
<feature type="compositionally biased region" description="Polar residues" evidence="1">
    <location>
        <begin position="41"/>
        <end position="63"/>
    </location>
</feature>
<reference evidence="2 3" key="2">
    <citation type="submission" date="2023-11" db="EMBL/GenBank/DDBJ databases">
        <authorList>
            <person name="Lara A.C."/>
            <person name="Chronakova A."/>
        </authorList>
    </citation>
    <scope>NUCLEOTIDE SEQUENCE [LARGE SCALE GENOMIC DNA]</scope>
    <source>
        <strain evidence="2 3">BCCO 10_0856</strain>
    </source>
</reference>
<sequence length="114" mass="11225">MNSNGPGGAVAPTTPKTAAGHTAPPAAPSPSRPRKRGISSAARSTGEASTQNIRSRPANTGPNASSTLSSTTAASTDNHSAVHSLAPCCPVFSSPLNATPQAIAPKIAVVTSRS</sequence>
<feature type="region of interest" description="Disordered" evidence="1">
    <location>
        <begin position="1"/>
        <end position="97"/>
    </location>
</feature>
<feature type="compositionally biased region" description="Low complexity" evidence="1">
    <location>
        <begin position="64"/>
        <end position="76"/>
    </location>
</feature>
<protein>
    <submittedName>
        <fullName evidence="2">Uncharacterized protein</fullName>
    </submittedName>
</protein>
<organism evidence="2 3">
    <name type="scientific">Lentzea miocenica</name>
    <dbReference type="NCBI Taxonomy" id="3095431"/>
    <lineage>
        <taxon>Bacteria</taxon>
        <taxon>Bacillati</taxon>
        <taxon>Actinomycetota</taxon>
        <taxon>Actinomycetes</taxon>
        <taxon>Pseudonocardiales</taxon>
        <taxon>Pseudonocardiaceae</taxon>
        <taxon>Lentzea</taxon>
    </lineage>
</organism>
<feature type="compositionally biased region" description="Low complexity" evidence="1">
    <location>
        <begin position="11"/>
        <end position="24"/>
    </location>
</feature>
<evidence type="ECO:0000256" key="1">
    <source>
        <dbReference type="SAM" id="MobiDB-lite"/>
    </source>
</evidence>
<keyword evidence="3" id="KW-1185">Reference proteome</keyword>
<evidence type="ECO:0000313" key="3">
    <source>
        <dbReference type="Proteomes" id="UP001285521"/>
    </source>
</evidence>
<gene>
    <name evidence="2" type="ORF">SK803_07575</name>
</gene>
<proteinExistence type="predicted"/>
<evidence type="ECO:0000313" key="2">
    <source>
        <dbReference type="EMBL" id="MDX8030066.1"/>
    </source>
</evidence>
<reference evidence="2 3" key="1">
    <citation type="submission" date="2023-11" db="EMBL/GenBank/DDBJ databases">
        <title>Lentzea sokolovensis, sp. nov., Lentzea kristufkii, sp. nov., and Lentzea miocenensis, sp. nov., rare actinobacteria from Sokolov Coal Basin, Miocene lacustrine sediment, Czech Republic.</title>
        <authorList>
            <person name="Lara A."/>
            <person name="Kotroba L."/>
            <person name="Nouioui I."/>
            <person name="Neumann-Schaal M."/>
            <person name="Mast Y."/>
            <person name="Chronakova A."/>
        </authorList>
    </citation>
    <scope>NUCLEOTIDE SEQUENCE [LARGE SCALE GENOMIC DNA]</scope>
    <source>
        <strain evidence="2 3">BCCO 10_0856</strain>
    </source>
</reference>
<comment type="caution">
    <text evidence="2">The sequence shown here is derived from an EMBL/GenBank/DDBJ whole genome shotgun (WGS) entry which is preliminary data.</text>
</comment>
<dbReference type="EMBL" id="JAXAVW010000005">
    <property type="protein sequence ID" value="MDX8030066.1"/>
    <property type="molecule type" value="Genomic_DNA"/>
</dbReference>